<dbReference type="PANTHER" id="PTHR31157:SF1">
    <property type="entry name" value="SCP DOMAIN-CONTAINING PROTEIN"/>
    <property type="match status" value="1"/>
</dbReference>
<dbReference type="CDD" id="cd05379">
    <property type="entry name" value="CAP_bacterial"/>
    <property type="match status" value="1"/>
</dbReference>
<proteinExistence type="predicted"/>
<feature type="signal peptide" evidence="1">
    <location>
        <begin position="1"/>
        <end position="22"/>
    </location>
</feature>
<evidence type="ECO:0000313" key="4">
    <source>
        <dbReference type="Proteomes" id="UP000054928"/>
    </source>
</evidence>
<feature type="domain" description="SCP" evidence="2">
    <location>
        <begin position="48"/>
        <end position="165"/>
    </location>
</feature>
<dbReference type="SUPFAM" id="SSF55797">
    <property type="entry name" value="PR-1-like"/>
    <property type="match status" value="1"/>
</dbReference>
<dbReference type="Gene3D" id="3.40.33.10">
    <property type="entry name" value="CAP"/>
    <property type="match status" value="1"/>
</dbReference>
<dbReference type="GeneID" id="36405413"/>
<dbReference type="AlphaFoldDB" id="A0A0P1AH64"/>
<dbReference type="Pfam" id="PF00188">
    <property type="entry name" value="CAP"/>
    <property type="match status" value="1"/>
</dbReference>
<dbReference type="OrthoDB" id="568194at2759"/>
<name>A0A0P1AH64_PLAHL</name>
<dbReference type="InterPro" id="IPR014044">
    <property type="entry name" value="CAP_dom"/>
</dbReference>
<protein>
    <submittedName>
        <fullName evidence="3">CAP domain</fullName>
    </submittedName>
</protein>
<evidence type="ECO:0000259" key="2">
    <source>
        <dbReference type="Pfam" id="PF00188"/>
    </source>
</evidence>
<organism evidence="3 4">
    <name type="scientific">Plasmopara halstedii</name>
    <name type="common">Downy mildew of sunflower</name>
    <dbReference type="NCBI Taxonomy" id="4781"/>
    <lineage>
        <taxon>Eukaryota</taxon>
        <taxon>Sar</taxon>
        <taxon>Stramenopiles</taxon>
        <taxon>Oomycota</taxon>
        <taxon>Peronosporomycetes</taxon>
        <taxon>Peronosporales</taxon>
        <taxon>Peronosporaceae</taxon>
        <taxon>Plasmopara</taxon>
    </lineage>
</organism>
<dbReference type="STRING" id="4781.A0A0P1AH64"/>
<dbReference type="InterPro" id="IPR035940">
    <property type="entry name" value="CAP_sf"/>
</dbReference>
<evidence type="ECO:0000313" key="3">
    <source>
        <dbReference type="EMBL" id="CEG40143.1"/>
    </source>
</evidence>
<dbReference type="Gene3D" id="1.20.1480.30">
    <property type="entry name" value="Designed four-helix bundle protein"/>
    <property type="match status" value="1"/>
</dbReference>
<dbReference type="PANTHER" id="PTHR31157">
    <property type="entry name" value="SCP DOMAIN-CONTAINING PROTEIN"/>
    <property type="match status" value="1"/>
</dbReference>
<dbReference type="RefSeq" id="XP_024576512.1">
    <property type="nucleotide sequence ID" value="XM_024725768.1"/>
</dbReference>
<dbReference type="SUPFAM" id="SSF58104">
    <property type="entry name" value="Methyl-accepting chemotaxis protein (MCP) signaling domain"/>
    <property type="match status" value="1"/>
</dbReference>
<accession>A0A0P1AH64</accession>
<dbReference type="EMBL" id="CCYD01000468">
    <property type="protein sequence ID" value="CEG40143.1"/>
    <property type="molecule type" value="Genomic_DNA"/>
</dbReference>
<keyword evidence="4" id="KW-1185">Reference proteome</keyword>
<evidence type="ECO:0000256" key="1">
    <source>
        <dbReference type="SAM" id="SignalP"/>
    </source>
</evidence>
<feature type="chain" id="PRO_5006058666" evidence="1">
    <location>
        <begin position="23"/>
        <end position="439"/>
    </location>
</feature>
<dbReference type="Proteomes" id="UP000054928">
    <property type="component" value="Unassembled WGS sequence"/>
</dbReference>
<keyword evidence="1" id="KW-0732">Signal</keyword>
<reference evidence="4" key="1">
    <citation type="submission" date="2014-09" db="EMBL/GenBank/DDBJ databases">
        <authorList>
            <person name="Sharma Rahul"/>
            <person name="Thines Marco"/>
        </authorList>
    </citation>
    <scope>NUCLEOTIDE SEQUENCE [LARGE SCALE GENOMIC DNA]</scope>
</reference>
<sequence length="439" mass="47545">MKTIAPSSFAFMVLAVANLTDGATISGTTIVTKVMTYTNYEEYSYSMLAAVNKQRATEGLSPLCLNNKLHMSAQSHSDDMAAHDYMGHVGSDGSTMSDRITQTTYEWEAVAENVAAGQVDVDEVMIAWINSPEHLVNIMGNYTMFASAYSFNKDGVYGDYWTQNFGLSETESCDEIETPAVPQITPTVEQVTPMVEQVTPTVEDVTPTVEQVTPTVEQVTPMVEQVTPIVEQVTPTVEQLTPMEEQTKPAPEVLPTAEQVNPTVPENLIAVEQVTPIEEQVTPTVEQLTPMVEQANPAPEVLPTAEQLNPTVPENLLAVEQVLPPVSEILPYLEQATTTVPDFTQEVEQAISTNPEDLPAVEQVIPPVPDVLPAVEQVTPTAPEILPAVEQTTPTVPDVTSTMKQVQSDCDSTFSVTNAPAYEALTPPAPVNPKEDGCD</sequence>